<dbReference type="SUPFAM" id="SSF46785">
    <property type="entry name" value="Winged helix' DNA-binding domain"/>
    <property type="match status" value="1"/>
</dbReference>
<dbReference type="InterPro" id="IPR036390">
    <property type="entry name" value="WH_DNA-bd_sf"/>
</dbReference>
<protein>
    <recommendedName>
        <fullName evidence="6">HTH-type transcriptional regulator TtuA</fullName>
    </recommendedName>
    <alternativeName>
        <fullName evidence="7">Tartrate utilization transcriptional regulator</fullName>
    </alternativeName>
</protein>
<name>A0A1C3X5A2_9HYPH</name>
<evidence type="ECO:0000256" key="2">
    <source>
        <dbReference type="ARBA" id="ARBA00023015"/>
    </source>
</evidence>
<dbReference type="Pfam" id="PF00126">
    <property type="entry name" value="HTH_1"/>
    <property type="match status" value="1"/>
</dbReference>
<gene>
    <name evidence="9" type="ORF">GA0061103_0160</name>
</gene>
<sequence length="306" mass="34007">MITEDHLKGISIFVQSADAGGFTQAALRLGLSKSGVAKTVMRLEERLGVRLFNRTTRRFALTADGQAFYETCSRILGELEGAQDALSSHHLSPRGLLRIDLPVVFGRRWLLPVILEIAARHHDLSLEIKFTDRRIDPVDDAVDLVVRIGDLEDSSTLIARQLGIQQSILCASPDYIRRYGSPQSIDDLSRHDCIVFASGRQPLPWWFADPNGGMIALPVSGRITTNDSDAICEAAIAGQGIVQLATWLIADHVREGRLCQVLPQIQTRGFPIHAIWPRSRLTAPKVRVVIDELVSRFLPEPPWNKN</sequence>
<reference evidence="10" key="1">
    <citation type="submission" date="2016-08" db="EMBL/GenBank/DDBJ databases">
        <authorList>
            <person name="Varghese N."/>
            <person name="Submissions Spin"/>
        </authorList>
    </citation>
    <scope>NUCLEOTIDE SEQUENCE [LARGE SCALE GENOMIC DNA]</scope>
    <source>
        <strain evidence="10">HAMBI 2975</strain>
    </source>
</reference>
<dbReference type="PANTHER" id="PTHR30537:SF5">
    <property type="entry name" value="HTH-TYPE TRANSCRIPTIONAL ACTIVATOR TTDR-RELATED"/>
    <property type="match status" value="1"/>
</dbReference>
<evidence type="ECO:0000256" key="1">
    <source>
        <dbReference type="ARBA" id="ARBA00009437"/>
    </source>
</evidence>
<dbReference type="FunFam" id="3.40.190.290:FF:000001">
    <property type="entry name" value="Transcriptional regulator, LysR family"/>
    <property type="match status" value="1"/>
</dbReference>
<proteinExistence type="inferred from homology"/>
<keyword evidence="10" id="KW-1185">Reference proteome</keyword>
<dbReference type="EMBL" id="FMAG01000010">
    <property type="protein sequence ID" value="SCB47428.1"/>
    <property type="molecule type" value="Genomic_DNA"/>
</dbReference>
<dbReference type="PROSITE" id="PS50931">
    <property type="entry name" value="HTH_LYSR"/>
    <property type="match status" value="1"/>
</dbReference>
<dbReference type="RefSeq" id="WP_092718306.1">
    <property type="nucleotide sequence ID" value="NZ_FMAG01000010.1"/>
</dbReference>
<feature type="domain" description="HTH lysR-type" evidence="8">
    <location>
        <begin position="7"/>
        <end position="62"/>
    </location>
</feature>
<organism evidence="9 10">
    <name type="scientific">Rhizobium multihospitium</name>
    <dbReference type="NCBI Taxonomy" id="410764"/>
    <lineage>
        <taxon>Bacteria</taxon>
        <taxon>Pseudomonadati</taxon>
        <taxon>Pseudomonadota</taxon>
        <taxon>Alphaproteobacteria</taxon>
        <taxon>Hyphomicrobiales</taxon>
        <taxon>Rhizobiaceae</taxon>
        <taxon>Rhizobium/Agrobacterium group</taxon>
        <taxon>Rhizobium</taxon>
    </lineage>
</organism>
<dbReference type="Proteomes" id="UP000199101">
    <property type="component" value="Unassembled WGS sequence"/>
</dbReference>
<evidence type="ECO:0000313" key="10">
    <source>
        <dbReference type="Proteomes" id="UP000199101"/>
    </source>
</evidence>
<keyword evidence="3 9" id="KW-0238">DNA-binding</keyword>
<dbReference type="Gene3D" id="3.40.190.290">
    <property type="match status" value="1"/>
</dbReference>
<dbReference type="SUPFAM" id="SSF53850">
    <property type="entry name" value="Periplasmic binding protein-like II"/>
    <property type="match status" value="1"/>
</dbReference>
<dbReference type="Gene3D" id="1.10.10.10">
    <property type="entry name" value="Winged helix-like DNA-binding domain superfamily/Winged helix DNA-binding domain"/>
    <property type="match status" value="1"/>
</dbReference>
<dbReference type="OrthoDB" id="9813056at2"/>
<dbReference type="AlphaFoldDB" id="A0A1C3X5A2"/>
<accession>A0A1C3X5A2</accession>
<evidence type="ECO:0000259" key="8">
    <source>
        <dbReference type="PROSITE" id="PS50931"/>
    </source>
</evidence>
<dbReference type="STRING" id="410764.GA0061103_0160"/>
<evidence type="ECO:0000256" key="3">
    <source>
        <dbReference type="ARBA" id="ARBA00023125"/>
    </source>
</evidence>
<dbReference type="PRINTS" id="PR00039">
    <property type="entry name" value="HTHLYSR"/>
</dbReference>
<dbReference type="Pfam" id="PF03466">
    <property type="entry name" value="LysR_substrate"/>
    <property type="match status" value="1"/>
</dbReference>
<keyword evidence="4" id="KW-0804">Transcription</keyword>
<evidence type="ECO:0000256" key="4">
    <source>
        <dbReference type="ARBA" id="ARBA00023163"/>
    </source>
</evidence>
<dbReference type="GO" id="GO:0003700">
    <property type="term" value="F:DNA-binding transcription factor activity"/>
    <property type="evidence" value="ECO:0007669"/>
    <property type="project" value="InterPro"/>
</dbReference>
<dbReference type="InterPro" id="IPR005119">
    <property type="entry name" value="LysR_subst-bd"/>
</dbReference>
<evidence type="ECO:0000256" key="6">
    <source>
        <dbReference type="ARBA" id="ARBA00067332"/>
    </source>
</evidence>
<evidence type="ECO:0000256" key="7">
    <source>
        <dbReference type="ARBA" id="ARBA00083243"/>
    </source>
</evidence>
<dbReference type="InterPro" id="IPR000847">
    <property type="entry name" value="LysR_HTH_N"/>
</dbReference>
<comment type="function">
    <text evidence="5">Transcriptional regulator of the ttuABCDE tartrate utilization operon.</text>
</comment>
<evidence type="ECO:0000256" key="5">
    <source>
        <dbReference type="ARBA" id="ARBA00054626"/>
    </source>
</evidence>
<comment type="similarity">
    <text evidence="1">Belongs to the LysR transcriptional regulatory family.</text>
</comment>
<dbReference type="InterPro" id="IPR036388">
    <property type="entry name" value="WH-like_DNA-bd_sf"/>
</dbReference>
<evidence type="ECO:0000313" key="9">
    <source>
        <dbReference type="EMBL" id="SCB47428.1"/>
    </source>
</evidence>
<dbReference type="PANTHER" id="PTHR30537">
    <property type="entry name" value="HTH-TYPE TRANSCRIPTIONAL REGULATOR"/>
    <property type="match status" value="1"/>
</dbReference>
<dbReference type="FunFam" id="1.10.10.10:FF:000001">
    <property type="entry name" value="LysR family transcriptional regulator"/>
    <property type="match status" value="1"/>
</dbReference>
<keyword evidence="2" id="KW-0805">Transcription regulation</keyword>
<dbReference type="GO" id="GO:0003677">
    <property type="term" value="F:DNA binding"/>
    <property type="evidence" value="ECO:0007669"/>
    <property type="project" value="UniProtKB-KW"/>
</dbReference>
<dbReference type="InterPro" id="IPR058163">
    <property type="entry name" value="LysR-type_TF_proteobact-type"/>
</dbReference>
<dbReference type="CDD" id="cd08475">
    <property type="entry name" value="PBP2_CrgA_like_6"/>
    <property type="match status" value="1"/>
</dbReference>